<evidence type="ECO:0000313" key="3">
    <source>
        <dbReference type="EMBL" id="MFC6760856.1"/>
    </source>
</evidence>
<reference evidence="4" key="1">
    <citation type="journal article" date="2019" name="Int. J. Syst. Evol. Microbiol.">
        <title>The Global Catalogue of Microorganisms (GCM) 10K type strain sequencing project: providing services to taxonomists for standard genome sequencing and annotation.</title>
        <authorList>
            <consortium name="The Broad Institute Genomics Platform"/>
            <consortium name="The Broad Institute Genome Sequencing Center for Infectious Disease"/>
            <person name="Wu L."/>
            <person name="Ma J."/>
        </authorList>
    </citation>
    <scope>NUCLEOTIDE SEQUENCE [LARGE SCALE GENOMIC DNA]</scope>
    <source>
        <strain evidence="4">CCUG 66188</strain>
    </source>
</reference>
<name>A0ABW2B6N6_9RHOB</name>
<evidence type="ECO:0000313" key="4">
    <source>
        <dbReference type="Proteomes" id="UP001596353"/>
    </source>
</evidence>
<feature type="transmembrane region" description="Helical" evidence="2">
    <location>
        <begin position="38"/>
        <end position="56"/>
    </location>
</feature>
<keyword evidence="2" id="KW-0812">Transmembrane</keyword>
<keyword evidence="2" id="KW-1133">Transmembrane helix</keyword>
<evidence type="ECO:0008006" key="5">
    <source>
        <dbReference type="Google" id="ProtNLM"/>
    </source>
</evidence>
<dbReference type="EMBL" id="JBHSWG010000001">
    <property type="protein sequence ID" value="MFC6760856.1"/>
    <property type="molecule type" value="Genomic_DNA"/>
</dbReference>
<sequence>MTDLKNRRPLQSRKSGWANRITAFLAGRAITPNQISQASIAAALLAGLAFWMTAYADSTNLKGALLILAALTCQLRLLCNLFDGMVAIEAKKARPTGRSGMNFRTVSQISSSSSASDLALAPPPSVLPQPHVPS</sequence>
<dbReference type="Gene3D" id="1.20.120.1760">
    <property type="match status" value="1"/>
</dbReference>
<protein>
    <recommendedName>
        <fullName evidence="5">CDP-alcohol phosphatidyltransferase family protein</fullName>
    </recommendedName>
</protein>
<proteinExistence type="predicted"/>
<dbReference type="InterPro" id="IPR043130">
    <property type="entry name" value="CDP-OH_PTrfase_TM_dom"/>
</dbReference>
<organism evidence="3 4">
    <name type="scientific">Sulfitobacter porphyrae</name>
    <dbReference type="NCBI Taxonomy" id="1246864"/>
    <lineage>
        <taxon>Bacteria</taxon>
        <taxon>Pseudomonadati</taxon>
        <taxon>Pseudomonadota</taxon>
        <taxon>Alphaproteobacteria</taxon>
        <taxon>Rhodobacterales</taxon>
        <taxon>Roseobacteraceae</taxon>
        <taxon>Sulfitobacter</taxon>
    </lineage>
</organism>
<evidence type="ECO:0000256" key="1">
    <source>
        <dbReference type="SAM" id="MobiDB-lite"/>
    </source>
</evidence>
<accession>A0ABW2B6N6</accession>
<feature type="region of interest" description="Disordered" evidence="1">
    <location>
        <begin position="114"/>
        <end position="134"/>
    </location>
</feature>
<feature type="transmembrane region" description="Helical" evidence="2">
    <location>
        <begin position="62"/>
        <end position="82"/>
    </location>
</feature>
<keyword evidence="4" id="KW-1185">Reference proteome</keyword>
<comment type="caution">
    <text evidence="3">The sequence shown here is derived from an EMBL/GenBank/DDBJ whole genome shotgun (WGS) entry which is preliminary data.</text>
</comment>
<keyword evidence="2" id="KW-0472">Membrane</keyword>
<feature type="compositionally biased region" description="Pro residues" evidence="1">
    <location>
        <begin position="121"/>
        <end position="134"/>
    </location>
</feature>
<dbReference type="Proteomes" id="UP001596353">
    <property type="component" value="Unassembled WGS sequence"/>
</dbReference>
<evidence type="ECO:0000256" key="2">
    <source>
        <dbReference type="SAM" id="Phobius"/>
    </source>
</evidence>
<gene>
    <name evidence="3" type="ORF">ACFQFQ_17345</name>
</gene>